<evidence type="ECO:0000313" key="1">
    <source>
        <dbReference type="EMBL" id="KAJ9094789.1"/>
    </source>
</evidence>
<proteinExistence type="predicted"/>
<dbReference type="Proteomes" id="UP001241377">
    <property type="component" value="Unassembled WGS sequence"/>
</dbReference>
<accession>A0ACC2V6J3</accession>
<name>A0ACC2V6J3_9TREE</name>
<dbReference type="EMBL" id="JASBWR010000108">
    <property type="protein sequence ID" value="KAJ9094789.1"/>
    <property type="molecule type" value="Genomic_DNA"/>
</dbReference>
<organism evidence="1 2">
    <name type="scientific">Naganishia cerealis</name>
    <dbReference type="NCBI Taxonomy" id="610337"/>
    <lineage>
        <taxon>Eukaryota</taxon>
        <taxon>Fungi</taxon>
        <taxon>Dikarya</taxon>
        <taxon>Basidiomycota</taxon>
        <taxon>Agaricomycotina</taxon>
        <taxon>Tremellomycetes</taxon>
        <taxon>Filobasidiales</taxon>
        <taxon>Filobasidiaceae</taxon>
        <taxon>Naganishia</taxon>
    </lineage>
</organism>
<reference evidence="1" key="1">
    <citation type="submission" date="2023-04" db="EMBL/GenBank/DDBJ databases">
        <title>Draft Genome sequencing of Naganishia species isolated from polar environments using Oxford Nanopore Technology.</title>
        <authorList>
            <person name="Leo P."/>
            <person name="Venkateswaran K."/>
        </authorList>
    </citation>
    <scope>NUCLEOTIDE SEQUENCE</scope>
    <source>
        <strain evidence="1">MNA-CCFEE 5261</strain>
    </source>
</reference>
<evidence type="ECO:0000313" key="2">
    <source>
        <dbReference type="Proteomes" id="UP001241377"/>
    </source>
</evidence>
<sequence>MWHVWNLNTATIANIKPLALWKSSFNYGAVNRKPKENSKIVFDLETDLSPLFNWNTKQIFVYLTAEYPGKSDGSSNKVTYWDRIITSKDNATLSLQNQRSKYSVWDVEKSFRQRNATVRLEWNIQPYVGPLIYGEIKAPASFQFAPAPPQ</sequence>
<protein>
    <submittedName>
        <fullName evidence="1">Signal peptidase complex subunit</fullName>
    </submittedName>
</protein>
<comment type="caution">
    <text evidence="1">The sequence shown here is derived from an EMBL/GenBank/DDBJ whole genome shotgun (WGS) entry which is preliminary data.</text>
</comment>
<gene>
    <name evidence="1" type="primary">SPC3</name>
    <name evidence="1" type="ORF">QFC19_007823</name>
</gene>
<keyword evidence="2" id="KW-1185">Reference proteome</keyword>